<dbReference type="Proteomes" id="UP001160390">
    <property type="component" value="Unassembled WGS sequence"/>
</dbReference>
<dbReference type="AlphaFoldDB" id="A0AA35QEF5"/>
<gene>
    <name evidence="2" type="ORF">CCHLO57077_00004596</name>
</gene>
<name>A0AA35QEF5_9HYPO</name>
<feature type="region of interest" description="Disordered" evidence="1">
    <location>
        <begin position="29"/>
        <end position="58"/>
    </location>
</feature>
<accession>A0AA35QEF5</accession>
<feature type="compositionally biased region" description="Polar residues" evidence="1">
    <location>
        <begin position="34"/>
        <end position="43"/>
    </location>
</feature>
<keyword evidence="3" id="KW-1185">Reference proteome</keyword>
<organism evidence="2 3">
    <name type="scientific">Clonostachys chloroleuca</name>
    <dbReference type="NCBI Taxonomy" id="1926264"/>
    <lineage>
        <taxon>Eukaryota</taxon>
        <taxon>Fungi</taxon>
        <taxon>Dikarya</taxon>
        <taxon>Ascomycota</taxon>
        <taxon>Pezizomycotina</taxon>
        <taxon>Sordariomycetes</taxon>
        <taxon>Hypocreomycetidae</taxon>
        <taxon>Hypocreales</taxon>
        <taxon>Bionectriaceae</taxon>
        <taxon>Clonostachys</taxon>
    </lineage>
</organism>
<comment type="caution">
    <text evidence="2">The sequence shown here is derived from an EMBL/GenBank/DDBJ whole genome shotgun (WGS) entry which is preliminary data.</text>
</comment>
<evidence type="ECO:0000313" key="2">
    <source>
        <dbReference type="EMBL" id="CAI6100430.1"/>
    </source>
</evidence>
<evidence type="ECO:0000256" key="1">
    <source>
        <dbReference type="SAM" id="MobiDB-lite"/>
    </source>
</evidence>
<evidence type="ECO:0000313" key="3">
    <source>
        <dbReference type="Proteomes" id="UP001160390"/>
    </source>
</evidence>
<reference evidence="2" key="1">
    <citation type="submission" date="2023-01" db="EMBL/GenBank/DDBJ databases">
        <authorList>
            <person name="Piombo E."/>
        </authorList>
    </citation>
    <scope>NUCLEOTIDE SEQUENCE</scope>
</reference>
<dbReference type="EMBL" id="CABFNP030001338">
    <property type="protein sequence ID" value="CAI6100430.1"/>
    <property type="molecule type" value="Genomic_DNA"/>
</dbReference>
<protein>
    <submittedName>
        <fullName evidence="2">Uncharacterized protein</fullName>
    </submittedName>
</protein>
<sequence length="161" mass="17518">MDDRQWAAVFEDGHISALVSEVKFIAEGKEVSPERSSSTQHQANGGGHTGGSPKAQAPNESVLVHLKLDALGINGLVCDGEAPDPPTDGKDCNRDLVGAKFAPIEQPNYTFLRLNSSLIQPDLQNPIDLYNSWTSANNSWYPDLGKNQNSTFTKRLGVYLH</sequence>
<proteinExistence type="predicted"/>